<dbReference type="AlphaFoldDB" id="A0A7C8YXD1"/>
<reference evidence="2" key="1">
    <citation type="journal article" date="2013" name="J. Plant Res.">
        <title>Effect of fungi and light on seed germination of three Opuntia species from semiarid lands of central Mexico.</title>
        <authorList>
            <person name="Delgado-Sanchez P."/>
            <person name="Jimenez-Bremont J.F."/>
            <person name="Guerrero-Gonzalez Mde L."/>
            <person name="Flores J."/>
        </authorList>
    </citation>
    <scope>NUCLEOTIDE SEQUENCE</scope>
    <source>
        <tissue evidence="2">Cladode</tissue>
    </source>
</reference>
<evidence type="ECO:0000313" key="2">
    <source>
        <dbReference type="EMBL" id="MBA4628957.1"/>
    </source>
</evidence>
<dbReference type="EMBL" id="GISG01067765">
    <property type="protein sequence ID" value="MBA4628957.1"/>
    <property type="molecule type" value="Transcribed_RNA"/>
</dbReference>
<accession>A0A7C8YXD1</accession>
<evidence type="ECO:0008006" key="3">
    <source>
        <dbReference type="Google" id="ProtNLM"/>
    </source>
</evidence>
<feature type="signal peptide" evidence="1">
    <location>
        <begin position="1"/>
        <end position="27"/>
    </location>
</feature>
<proteinExistence type="predicted"/>
<protein>
    <recommendedName>
        <fullName evidence="3">Prolamin-like domain-containing protein</fullName>
    </recommendedName>
</protein>
<keyword evidence="1" id="KW-0732">Signal</keyword>
<reference evidence="2" key="2">
    <citation type="submission" date="2020-07" db="EMBL/GenBank/DDBJ databases">
        <authorList>
            <person name="Vera ALvarez R."/>
            <person name="Arias-Moreno D.M."/>
            <person name="Jimenez-Jacinto V."/>
            <person name="Jimenez-Bremont J.F."/>
            <person name="Swaminathan K."/>
            <person name="Moose S.P."/>
            <person name="Guerrero-Gonzalez M.L."/>
            <person name="Marino-Ramirez L."/>
            <person name="Landsman D."/>
            <person name="Rodriguez-Kessler M."/>
            <person name="Delgado-Sanchez P."/>
        </authorList>
    </citation>
    <scope>NUCLEOTIDE SEQUENCE</scope>
    <source>
        <tissue evidence="2">Cladode</tissue>
    </source>
</reference>
<evidence type="ECO:0000256" key="1">
    <source>
        <dbReference type="SAM" id="SignalP"/>
    </source>
</evidence>
<feature type="chain" id="PRO_5027945163" description="Prolamin-like domain-containing protein" evidence="1">
    <location>
        <begin position="28"/>
        <end position="103"/>
    </location>
</feature>
<sequence>MAVISSTSFVLILFGVLLLTSSAPTLATMPIESNIIKEVIAEQEAMNISPLENVEIIMRPKVGSNTQILRCVGYMQQCGPLYPCCGDYTCTLILSKVGFYCYA</sequence>
<organism evidence="2">
    <name type="scientific">Opuntia streptacantha</name>
    <name type="common">Prickly pear cactus</name>
    <name type="synonym">Opuntia cardona</name>
    <dbReference type="NCBI Taxonomy" id="393608"/>
    <lineage>
        <taxon>Eukaryota</taxon>
        <taxon>Viridiplantae</taxon>
        <taxon>Streptophyta</taxon>
        <taxon>Embryophyta</taxon>
        <taxon>Tracheophyta</taxon>
        <taxon>Spermatophyta</taxon>
        <taxon>Magnoliopsida</taxon>
        <taxon>eudicotyledons</taxon>
        <taxon>Gunneridae</taxon>
        <taxon>Pentapetalae</taxon>
        <taxon>Caryophyllales</taxon>
        <taxon>Cactineae</taxon>
        <taxon>Cactaceae</taxon>
        <taxon>Opuntioideae</taxon>
        <taxon>Opuntia</taxon>
    </lineage>
</organism>
<name>A0A7C8YXD1_OPUST</name>